<feature type="compositionally biased region" description="Pro residues" evidence="1">
    <location>
        <begin position="1"/>
        <end position="10"/>
    </location>
</feature>
<protein>
    <recommendedName>
        <fullName evidence="4">Heterokaryon incompatibility domain-containing protein</fullName>
    </recommendedName>
</protein>
<gene>
    <name evidence="2" type="ORF">LTR97_005639</name>
</gene>
<reference evidence="2" key="1">
    <citation type="submission" date="2023-08" db="EMBL/GenBank/DDBJ databases">
        <title>Black Yeasts Isolated from many extreme environments.</title>
        <authorList>
            <person name="Coleine C."/>
            <person name="Stajich J.E."/>
            <person name="Selbmann L."/>
        </authorList>
    </citation>
    <scope>NUCLEOTIDE SEQUENCE</scope>
    <source>
        <strain evidence="2">CCFEE 5810</strain>
    </source>
</reference>
<dbReference type="EMBL" id="JAVRQU010000008">
    <property type="protein sequence ID" value="KAK5699511.1"/>
    <property type="molecule type" value="Genomic_DNA"/>
</dbReference>
<feature type="compositionally biased region" description="Polar residues" evidence="1">
    <location>
        <begin position="41"/>
        <end position="54"/>
    </location>
</feature>
<dbReference type="PANTHER" id="PTHR24148:SF73">
    <property type="entry name" value="HET DOMAIN PROTEIN (AFU_ORTHOLOGUE AFUA_8G01020)"/>
    <property type="match status" value="1"/>
</dbReference>
<dbReference type="Pfam" id="PF26639">
    <property type="entry name" value="Het-6_barrel"/>
    <property type="match status" value="1"/>
</dbReference>
<dbReference type="AlphaFoldDB" id="A0AAN7W729"/>
<dbReference type="PANTHER" id="PTHR24148">
    <property type="entry name" value="ANKYRIN REPEAT DOMAIN-CONTAINING PROTEIN 39 HOMOLOG-RELATED"/>
    <property type="match status" value="1"/>
</dbReference>
<accession>A0AAN7W729</accession>
<evidence type="ECO:0000313" key="3">
    <source>
        <dbReference type="Proteomes" id="UP001310594"/>
    </source>
</evidence>
<dbReference type="Proteomes" id="UP001310594">
    <property type="component" value="Unassembled WGS sequence"/>
</dbReference>
<organism evidence="2 3">
    <name type="scientific">Elasticomyces elasticus</name>
    <dbReference type="NCBI Taxonomy" id="574655"/>
    <lineage>
        <taxon>Eukaryota</taxon>
        <taxon>Fungi</taxon>
        <taxon>Dikarya</taxon>
        <taxon>Ascomycota</taxon>
        <taxon>Pezizomycotina</taxon>
        <taxon>Dothideomycetes</taxon>
        <taxon>Dothideomycetidae</taxon>
        <taxon>Mycosphaerellales</taxon>
        <taxon>Teratosphaeriaceae</taxon>
        <taxon>Elasticomyces</taxon>
    </lineage>
</organism>
<comment type="caution">
    <text evidence="2">The sequence shown here is derived from an EMBL/GenBank/DDBJ whole genome shotgun (WGS) entry which is preliminary data.</text>
</comment>
<evidence type="ECO:0000256" key="1">
    <source>
        <dbReference type="SAM" id="MobiDB-lite"/>
    </source>
</evidence>
<dbReference type="InterPro" id="IPR052895">
    <property type="entry name" value="HetReg/Transcr_Mod"/>
</dbReference>
<proteinExistence type="predicted"/>
<evidence type="ECO:0000313" key="2">
    <source>
        <dbReference type="EMBL" id="KAK5699511.1"/>
    </source>
</evidence>
<sequence length="690" mass="78948">MSLLPPLPPRPEQRRDATVLDIEPEEPCHISPPCADAGPQDATTSVPTRSSSESVVAIEPQPEPALLYRAFPIRADEQIRLLVVLPGTLDDELCGQLVVQDVDLKSRRKFQDASYPDVMSDMFNLGFGEFLKKNKGTRDEYIRDIKKWLPKTVQQRYQQRDDSKHIERHLESSARPLFDALSYTWGPWDTNERNLQVRAMGNIYSLAWDVRIWLGDLPDTPPPTEQRTEKEERRATAEQLLRVLNSAEPAWWTRTWCIQEFMMARQDPLVFFGAVEIRWTQMVKLGARIKDDKVGLSSLADGFRWDSPREEKDPLEDIGQAFYSYQRIKHMTDNRSLASMGWAISQTQATDPRDKVYSLLGLIDPTESALITIDYNKEPTWVFAEATYASIVATGNLNILHLVKQEKSVDITLPSWTVDFSHAYKAAEARWIRSGDFSQYLFANKPLPWCRIQDRNFAKALLTVKRRSLVVTGLQFDTVAQAIRERSRGQYWDEMVSGAKNLLKAPLELMSDRPIMLTKHEQALFDSILSLVAGGDPYSALAASKQEHTTMSEQGGSQALESEESGTQMLSYRLFDVWSRRFLRGHVSGLTKVAWRQYGLWKLYFRHLSGGDTFFITRKGFIGLGHKKCQVGDVVALPYGSRYPVLLRPDNDNYRRFGFLGFTYVNGVMNDELRKVVPEIVLEERDFVMN</sequence>
<evidence type="ECO:0008006" key="4">
    <source>
        <dbReference type="Google" id="ProtNLM"/>
    </source>
</evidence>
<name>A0AAN7W729_9PEZI</name>
<feature type="region of interest" description="Disordered" evidence="1">
    <location>
        <begin position="1"/>
        <end position="57"/>
    </location>
</feature>